<reference evidence="7 8" key="1">
    <citation type="journal article" date="2014" name="BMC Genomics">
        <title>Comparative genome sequencing reveals chemotype-specific gene clusters in the toxigenic black mold Stachybotrys.</title>
        <authorList>
            <person name="Semeiks J."/>
            <person name="Borek D."/>
            <person name="Otwinowski Z."/>
            <person name="Grishin N.V."/>
        </authorList>
    </citation>
    <scope>NUCLEOTIDE SEQUENCE [LARGE SCALE GENOMIC DNA]</scope>
    <source>
        <strain evidence="7 8">IBT 40285</strain>
    </source>
</reference>
<keyword evidence="3 6" id="KW-0812">Transmembrane</keyword>
<dbReference type="GO" id="GO:0016020">
    <property type="term" value="C:membrane"/>
    <property type="evidence" value="ECO:0007669"/>
    <property type="project" value="UniProtKB-SubCell"/>
</dbReference>
<feature type="transmembrane region" description="Helical" evidence="6">
    <location>
        <begin position="337"/>
        <end position="355"/>
    </location>
</feature>
<dbReference type="Proteomes" id="UP000028524">
    <property type="component" value="Unassembled WGS sequence"/>
</dbReference>
<dbReference type="PANTHER" id="PTHR43791">
    <property type="entry name" value="PERMEASE-RELATED"/>
    <property type="match status" value="1"/>
</dbReference>
<feature type="transmembrane region" description="Helical" evidence="6">
    <location>
        <begin position="367"/>
        <end position="388"/>
    </location>
</feature>
<evidence type="ECO:0000256" key="4">
    <source>
        <dbReference type="ARBA" id="ARBA00022989"/>
    </source>
</evidence>
<name>A0A084Q847_STAC4</name>
<proteinExistence type="predicted"/>
<sequence length="396" mass="43425">MLLMNYLDRVNVSNARLAGMQEDLHMSDVEWSAGISLFYVGYIISQVPANVVIAKGKPRLILLCVMLGWSAVTNFMPLCNRRWGFMLCRFLIGIAEGPFVPGVALVTSSWYNKEKSPLHTAIWHAGNIISNVFSGLLAAAVLTNMDGLGGAVSILVGGLGFFCLPNFPNNSPNFFNKEQSQMAQYRMLVSAGGVAEDDEGDYCGGFWMACKDPFIWAFAALHFAIIIAQSFKDFFPSILATLSFNETTTYLVQAPPYVVAYIVTLIISWSSGRFLEHCYHIIGPMAAALIGVVIMISTLSTGARYFSLVLLCSGLFVALNIHIPWETAIVPRPLTKRAALIAIANSASSVSHWFSPYFFLRSQEPRYQTVGGIIIAGCGLSIILALVIKEMCRRKS</sequence>
<evidence type="ECO:0000313" key="8">
    <source>
        <dbReference type="Proteomes" id="UP000028524"/>
    </source>
</evidence>
<evidence type="ECO:0000256" key="5">
    <source>
        <dbReference type="ARBA" id="ARBA00023136"/>
    </source>
</evidence>
<dbReference type="HOGENOM" id="CLU_001265_0_6_1"/>
<feature type="transmembrane region" description="Helical" evidence="6">
    <location>
        <begin position="281"/>
        <end position="299"/>
    </location>
</feature>
<dbReference type="EMBL" id="KL661904">
    <property type="protein sequence ID" value="KFA60132.1"/>
    <property type="molecule type" value="Genomic_DNA"/>
</dbReference>
<evidence type="ECO:0000256" key="1">
    <source>
        <dbReference type="ARBA" id="ARBA00004141"/>
    </source>
</evidence>
<keyword evidence="5 6" id="KW-0472">Membrane</keyword>
<evidence type="ECO:0000256" key="2">
    <source>
        <dbReference type="ARBA" id="ARBA00022448"/>
    </source>
</evidence>
<keyword evidence="2" id="KW-0813">Transport</keyword>
<accession>A0A084Q847</accession>
<evidence type="ECO:0000256" key="3">
    <source>
        <dbReference type="ARBA" id="ARBA00022692"/>
    </source>
</evidence>
<evidence type="ECO:0000313" key="7">
    <source>
        <dbReference type="EMBL" id="KFA60132.1"/>
    </source>
</evidence>
<feature type="transmembrane region" description="Helical" evidence="6">
    <location>
        <begin position="148"/>
        <end position="167"/>
    </location>
</feature>
<dbReference type="PANTHER" id="PTHR43791:SF13">
    <property type="entry name" value="MAJOR FACILITATOR SUPERFAMILY (MFS) PROFILE DOMAIN-CONTAINING PROTEIN"/>
    <property type="match status" value="1"/>
</dbReference>
<dbReference type="InterPro" id="IPR036259">
    <property type="entry name" value="MFS_trans_sf"/>
</dbReference>
<feature type="transmembrane region" description="Helical" evidence="6">
    <location>
        <begin position="251"/>
        <end position="269"/>
    </location>
</feature>
<dbReference type="GO" id="GO:0022857">
    <property type="term" value="F:transmembrane transporter activity"/>
    <property type="evidence" value="ECO:0007669"/>
    <property type="project" value="InterPro"/>
</dbReference>
<feature type="transmembrane region" description="Helical" evidence="6">
    <location>
        <begin position="214"/>
        <end position="231"/>
    </location>
</feature>
<feature type="transmembrane region" description="Helical" evidence="6">
    <location>
        <begin position="60"/>
        <end position="78"/>
    </location>
</feature>
<comment type="subcellular location">
    <subcellularLocation>
        <location evidence="1">Membrane</location>
        <topology evidence="1">Multi-pass membrane protein</topology>
    </subcellularLocation>
</comment>
<dbReference type="InParanoid" id="A0A084Q847"/>
<dbReference type="InterPro" id="IPR011701">
    <property type="entry name" value="MFS"/>
</dbReference>
<feature type="transmembrane region" description="Helical" evidence="6">
    <location>
        <begin position="305"/>
        <end position="325"/>
    </location>
</feature>
<dbReference type="AlphaFoldDB" id="A0A084Q847"/>
<evidence type="ECO:0000256" key="6">
    <source>
        <dbReference type="SAM" id="Phobius"/>
    </source>
</evidence>
<dbReference type="Gene3D" id="1.20.1250.20">
    <property type="entry name" value="MFS general substrate transporter like domains"/>
    <property type="match status" value="2"/>
</dbReference>
<keyword evidence="4 6" id="KW-1133">Transmembrane helix</keyword>
<protein>
    <recommendedName>
        <fullName evidence="9">Major facilitator superfamily (MFS) profile domain-containing protein</fullName>
    </recommendedName>
</protein>
<evidence type="ECO:0008006" key="9">
    <source>
        <dbReference type="Google" id="ProtNLM"/>
    </source>
</evidence>
<dbReference type="OMA" id="PYFFLRN"/>
<keyword evidence="8" id="KW-1185">Reference proteome</keyword>
<gene>
    <name evidence="7" type="ORF">S40285_09595</name>
</gene>
<feature type="transmembrane region" description="Helical" evidence="6">
    <location>
        <begin position="122"/>
        <end position="142"/>
    </location>
</feature>
<organism evidence="7 8">
    <name type="scientific">Stachybotrys chlorohalonatus (strain IBT 40285)</name>
    <dbReference type="NCBI Taxonomy" id="1283841"/>
    <lineage>
        <taxon>Eukaryota</taxon>
        <taxon>Fungi</taxon>
        <taxon>Dikarya</taxon>
        <taxon>Ascomycota</taxon>
        <taxon>Pezizomycotina</taxon>
        <taxon>Sordariomycetes</taxon>
        <taxon>Hypocreomycetidae</taxon>
        <taxon>Hypocreales</taxon>
        <taxon>Stachybotryaceae</taxon>
        <taxon>Stachybotrys</taxon>
    </lineage>
</organism>
<feature type="transmembrane region" description="Helical" evidence="6">
    <location>
        <begin position="90"/>
        <end position="110"/>
    </location>
</feature>
<dbReference type="SUPFAM" id="SSF103473">
    <property type="entry name" value="MFS general substrate transporter"/>
    <property type="match status" value="1"/>
</dbReference>
<feature type="transmembrane region" description="Helical" evidence="6">
    <location>
        <begin position="31"/>
        <end position="53"/>
    </location>
</feature>
<dbReference type="Pfam" id="PF07690">
    <property type="entry name" value="MFS_1"/>
    <property type="match status" value="1"/>
</dbReference>
<dbReference type="OrthoDB" id="2250022at2759"/>